<keyword evidence="1" id="KW-0430">Lectin</keyword>
<dbReference type="CDD" id="cd00161">
    <property type="entry name" value="beta-trefoil_Ricin-like"/>
    <property type="match status" value="1"/>
</dbReference>
<keyword evidence="2" id="KW-1185">Reference proteome</keyword>
<gene>
    <name evidence="1" type="ORF">LV89_04430</name>
</gene>
<evidence type="ECO:0000313" key="2">
    <source>
        <dbReference type="Proteomes" id="UP000245489"/>
    </source>
</evidence>
<dbReference type="SUPFAM" id="SSF50370">
    <property type="entry name" value="Ricin B-like lectins"/>
    <property type="match status" value="1"/>
</dbReference>
<evidence type="ECO:0000313" key="1">
    <source>
        <dbReference type="EMBL" id="PWK17329.1"/>
    </source>
</evidence>
<dbReference type="Gene3D" id="2.80.10.50">
    <property type="match status" value="1"/>
</dbReference>
<proteinExistence type="predicted"/>
<accession>A0A316DJ94</accession>
<dbReference type="Proteomes" id="UP000245489">
    <property type="component" value="Unassembled WGS sequence"/>
</dbReference>
<dbReference type="GO" id="GO:0030246">
    <property type="term" value="F:carbohydrate binding"/>
    <property type="evidence" value="ECO:0007669"/>
    <property type="project" value="UniProtKB-KW"/>
</dbReference>
<reference evidence="1 2" key="1">
    <citation type="submission" date="2018-05" db="EMBL/GenBank/DDBJ databases">
        <title>Genomic Encyclopedia of Archaeal and Bacterial Type Strains, Phase II (KMG-II): from individual species to whole genera.</title>
        <authorList>
            <person name="Goeker M."/>
        </authorList>
    </citation>
    <scope>NUCLEOTIDE SEQUENCE [LARGE SCALE GENOMIC DNA]</scope>
    <source>
        <strain evidence="1 2">DSM 22214</strain>
    </source>
</reference>
<dbReference type="EMBL" id="QGGO01000036">
    <property type="protein sequence ID" value="PWK17329.1"/>
    <property type="molecule type" value="Genomic_DNA"/>
</dbReference>
<protein>
    <submittedName>
        <fullName evidence="1">Ricin-type beta-trefoil lectin protein</fullName>
    </submittedName>
</protein>
<comment type="caution">
    <text evidence="1">The sequence shown here is derived from an EMBL/GenBank/DDBJ whole genome shotgun (WGS) entry which is preliminary data.</text>
</comment>
<dbReference type="InterPro" id="IPR035992">
    <property type="entry name" value="Ricin_B-like_lectins"/>
</dbReference>
<dbReference type="AlphaFoldDB" id="A0A316DJ94"/>
<name>A0A316DJ94_9BACT</name>
<sequence length="188" mass="20794">MKTLKILGMILFIGLTLTSYGQDRGHSFSPNYKGYYYLRTAFTGDALSLESNGSASNVMSGASFMSSQKGATGTMWKLVPDAKNKGWYRLQSKDQGDGKCLEANTAGGEKDGRSFMDNFQDVTGQLWRLDLVSANNGDHLYRLRTMLHGNSFSLEGNKPDNKSVYSGNAFMDKTQNVSGQMWRLVPVQ</sequence>
<organism evidence="1 2">
    <name type="scientific">Arcicella aurantiaca</name>
    <dbReference type="NCBI Taxonomy" id="591202"/>
    <lineage>
        <taxon>Bacteria</taxon>
        <taxon>Pseudomonadati</taxon>
        <taxon>Bacteroidota</taxon>
        <taxon>Cytophagia</taxon>
        <taxon>Cytophagales</taxon>
        <taxon>Flectobacillaceae</taxon>
        <taxon>Arcicella</taxon>
    </lineage>
</organism>